<dbReference type="AlphaFoldDB" id="A0A9X3L9D8"/>
<dbReference type="Gene3D" id="3.40.50.450">
    <property type="match status" value="1"/>
</dbReference>
<sequence length="188" mass="22138">MIKRLLITGYKAHELGIFNDSHKGIPIIKRAIENQLRVLLDEGLEWIILGGVQGVETWSAELILELKAEYPDVKFAIITPFLEQEKNWNEQKKEKYERLLMQADYHTSVTKKPYEAPWQFIERNKFVVRNSDGMLLVYDEENEGSPKFIKKLAEQYAEKNDYRIIVIDAYDLQVMAEEIAEEERNQFL</sequence>
<dbReference type="PANTHER" id="PTHR38440:SF1">
    <property type="entry name" value="UPF0398 PROTEIN SPR0331"/>
    <property type="match status" value="1"/>
</dbReference>
<gene>
    <name evidence="2" type="ORF">M9R61_03355</name>
</gene>
<evidence type="ECO:0000256" key="1">
    <source>
        <dbReference type="HAMAP-Rule" id="MF_01575"/>
    </source>
</evidence>
<evidence type="ECO:0000313" key="2">
    <source>
        <dbReference type="EMBL" id="MCZ8532386.1"/>
    </source>
</evidence>
<dbReference type="EMBL" id="JAMKBI010000002">
    <property type="protein sequence ID" value="MCZ8532386.1"/>
    <property type="molecule type" value="Genomic_DNA"/>
</dbReference>
<dbReference type="InterPro" id="IPR010697">
    <property type="entry name" value="YspA"/>
</dbReference>
<dbReference type="NCBIfam" id="NF010181">
    <property type="entry name" value="PRK13660.1"/>
    <property type="match status" value="1"/>
</dbReference>
<keyword evidence="3" id="KW-1185">Reference proteome</keyword>
<dbReference type="Pfam" id="PF06908">
    <property type="entry name" value="YpsA"/>
    <property type="match status" value="1"/>
</dbReference>
<dbReference type="HAMAP" id="MF_01575">
    <property type="entry name" value="UPF0398"/>
    <property type="match status" value="1"/>
</dbReference>
<comment type="caution">
    <text evidence="2">The sequence shown here is derived from an EMBL/GenBank/DDBJ whole genome shotgun (WGS) entry which is preliminary data.</text>
</comment>
<dbReference type="PANTHER" id="PTHR38440">
    <property type="entry name" value="UPF0398 PROTEIN YPSA"/>
    <property type="match status" value="1"/>
</dbReference>
<name>A0A9X3L9D8_9BACI</name>
<dbReference type="Proteomes" id="UP001152172">
    <property type="component" value="Unassembled WGS sequence"/>
</dbReference>
<protein>
    <recommendedName>
        <fullName evidence="1">UPF0398 protein M9R61_03355</fullName>
    </recommendedName>
</protein>
<comment type="similarity">
    <text evidence="1">Belongs to the UPF0398 family.</text>
</comment>
<dbReference type="RefSeq" id="WP_090561617.1">
    <property type="nucleotide sequence ID" value="NZ_JAMKBI010000002.1"/>
</dbReference>
<reference evidence="2" key="1">
    <citation type="submission" date="2022-05" db="EMBL/GenBank/DDBJ databases">
        <authorList>
            <person name="Colautti A."/>
            <person name="Iacumin L."/>
        </authorList>
    </citation>
    <scope>NUCLEOTIDE SEQUENCE</scope>
    <source>
        <strain evidence="2">DSM 30747</strain>
    </source>
</reference>
<dbReference type="SUPFAM" id="SSF102405">
    <property type="entry name" value="MCP/YpsA-like"/>
    <property type="match status" value="1"/>
</dbReference>
<proteinExistence type="inferred from homology"/>
<evidence type="ECO:0000313" key="3">
    <source>
        <dbReference type="Proteomes" id="UP001152172"/>
    </source>
</evidence>
<dbReference type="PIRSF" id="PIRSF021290">
    <property type="entry name" value="DUF1273"/>
    <property type="match status" value="1"/>
</dbReference>
<organism evidence="2 3">
    <name type="scientific">Psychrobacillus psychrodurans</name>
    <dbReference type="NCBI Taxonomy" id="126157"/>
    <lineage>
        <taxon>Bacteria</taxon>
        <taxon>Bacillati</taxon>
        <taxon>Bacillota</taxon>
        <taxon>Bacilli</taxon>
        <taxon>Bacillales</taxon>
        <taxon>Bacillaceae</taxon>
        <taxon>Psychrobacillus</taxon>
    </lineage>
</organism>
<accession>A0A9X3L9D8</accession>